<dbReference type="CDD" id="cd05233">
    <property type="entry name" value="SDR_c"/>
    <property type="match status" value="1"/>
</dbReference>
<dbReference type="EMBL" id="CP021108">
    <property type="protein sequence ID" value="ARP81239.1"/>
    <property type="molecule type" value="Genomic_DNA"/>
</dbReference>
<dbReference type="InterPro" id="IPR036291">
    <property type="entry name" value="NAD(P)-bd_dom_sf"/>
</dbReference>
<evidence type="ECO:0000256" key="1">
    <source>
        <dbReference type="ARBA" id="ARBA00006484"/>
    </source>
</evidence>
<evidence type="ECO:0000256" key="2">
    <source>
        <dbReference type="ARBA" id="ARBA00023002"/>
    </source>
</evidence>
<sequence length="229" mass="23691">MGRHAVVSGTSSGIGQATARRLLEDGWTVTGLDLTPSTLRHDAFRGTVCDLRDLGTLKEALKQAQSASDGVHAMVHCAGHMKTAPLGSLDPDASLEMWRVHVLAAQAMADVLLPGMPDEGRVVLIGSRTASGAAGRSEYAACKSALTGMARSWAQEVVKRRITVNVVSPAATRTAMLDDPARAKAPPVLPPMGRYIEADEVAGTVGFLLSPGAGGITGQNIVICAGASL</sequence>
<dbReference type="PANTHER" id="PTHR42760:SF133">
    <property type="entry name" value="3-OXOACYL-[ACYL-CARRIER-PROTEIN] REDUCTASE"/>
    <property type="match status" value="1"/>
</dbReference>
<name>A0A1W6YJU2_9BORD</name>
<accession>A0A1W6YJU2</accession>
<keyword evidence="4" id="KW-1185">Reference proteome</keyword>
<protein>
    <recommendedName>
        <fullName evidence="5">Oxidoreductase</fullName>
    </recommendedName>
</protein>
<dbReference type="Proteomes" id="UP000194151">
    <property type="component" value="Chromosome"/>
</dbReference>
<gene>
    <name evidence="3" type="ORF">CAL12_10570</name>
</gene>
<dbReference type="Gene3D" id="3.40.50.720">
    <property type="entry name" value="NAD(P)-binding Rossmann-like Domain"/>
    <property type="match status" value="1"/>
</dbReference>
<evidence type="ECO:0000313" key="4">
    <source>
        <dbReference type="Proteomes" id="UP000194151"/>
    </source>
</evidence>
<dbReference type="PANTHER" id="PTHR42760">
    <property type="entry name" value="SHORT-CHAIN DEHYDROGENASES/REDUCTASES FAMILY MEMBER"/>
    <property type="match status" value="1"/>
</dbReference>
<dbReference type="SUPFAM" id="SSF51735">
    <property type="entry name" value="NAD(P)-binding Rossmann-fold domains"/>
    <property type="match status" value="1"/>
</dbReference>
<dbReference type="AlphaFoldDB" id="A0A1W6YJU2"/>
<organism evidence="3 4">
    <name type="scientific">Bordetella genomosp. 8</name>
    <dbReference type="NCBI Taxonomy" id="1416806"/>
    <lineage>
        <taxon>Bacteria</taxon>
        <taxon>Pseudomonadati</taxon>
        <taxon>Pseudomonadota</taxon>
        <taxon>Betaproteobacteria</taxon>
        <taxon>Burkholderiales</taxon>
        <taxon>Alcaligenaceae</taxon>
        <taxon>Bordetella</taxon>
    </lineage>
</organism>
<dbReference type="GO" id="GO:0016616">
    <property type="term" value="F:oxidoreductase activity, acting on the CH-OH group of donors, NAD or NADP as acceptor"/>
    <property type="evidence" value="ECO:0007669"/>
    <property type="project" value="TreeGrafter"/>
</dbReference>
<dbReference type="PRINTS" id="PR00081">
    <property type="entry name" value="GDHRDH"/>
</dbReference>
<dbReference type="OrthoDB" id="8665216at2"/>
<evidence type="ECO:0008006" key="5">
    <source>
        <dbReference type="Google" id="ProtNLM"/>
    </source>
</evidence>
<evidence type="ECO:0000313" key="3">
    <source>
        <dbReference type="EMBL" id="ARP81239.1"/>
    </source>
</evidence>
<dbReference type="KEGG" id="bgv:CAL12_10570"/>
<reference evidence="3 4" key="1">
    <citation type="submission" date="2017-05" db="EMBL/GenBank/DDBJ databases">
        <title>Complete and WGS of Bordetella genogroups.</title>
        <authorList>
            <person name="Spilker T."/>
            <person name="LiPuma J."/>
        </authorList>
    </citation>
    <scope>NUCLEOTIDE SEQUENCE [LARGE SCALE GENOMIC DNA]</scope>
    <source>
        <strain evidence="3 4">AU19157</strain>
    </source>
</reference>
<dbReference type="RefSeq" id="WP_086064436.1">
    <property type="nucleotide sequence ID" value="NZ_CP021108.1"/>
</dbReference>
<keyword evidence="2" id="KW-0560">Oxidoreductase</keyword>
<dbReference type="InterPro" id="IPR002347">
    <property type="entry name" value="SDR_fam"/>
</dbReference>
<proteinExistence type="inferred from homology"/>
<comment type="similarity">
    <text evidence="1">Belongs to the short-chain dehydrogenases/reductases (SDR) family.</text>
</comment>
<dbReference type="Pfam" id="PF13561">
    <property type="entry name" value="adh_short_C2"/>
    <property type="match status" value="1"/>
</dbReference>
<dbReference type="STRING" id="1416806.CAL12_10570"/>